<comment type="caution">
    <text evidence="5">The sequence shown here is derived from an EMBL/GenBank/DDBJ whole genome shotgun (WGS) entry which is preliminary data.</text>
</comment>
<sequence>MSHGALIVALVSTVLLSILLAPTCVGSPGPEFECREHNGSDGSVIATAAVLEIPCLEDDRADFEDNLLSLCHLDAVLVQHKLQPAEQPRIDGLHQRNGKIMAKAILSDDLGPFLGVWFDVAQPEIALPVAALPKDQGCLNICIANATDKCGSFCSVQDFDYANAPRVKMVAPPVVDPVAPLRHVRERAWRGDPIRIVLGAGPAPVQAGWIPTQRPELDISSDAAWKAALGLVRPDALLAEHVWEHLDLVNSLRAAMLAARHLETTHGYLRLAVPNALFDQNDAKDLADGHWVQYSARGLATMLQAAGFSRIDTLEAHNMQLEPWAAFPHENTRRWGRIMRSSRFDRRGPVSIILDASKPLTQRRPEAMRKEALRVLAQSPGDPDALTVLASHERDARRLVRAIATASDVRIKTKLLTEALRIDPLCCDEALALLSTATTENQSLAAEEFRAQVQYAVHANDTRAEQMVAAMLRVQAARVSASKRQDDSSPLLLCAFTLVLNGMPFLRHHVGALQIAALEHGLRWEWHLVEGVAHGRAHQSRPYARAPLPRASYDPERGTSIDGTSEYLDWLQQAYPDQIFVHRPSAEQPFWRDKLEMANRALSGMREPCVLLELDADELWLPDALSRAMRMMSTPRSPSCAYVDCHFFIAPGLVTQSRGPHVYSHDDEREWLRLWRLQAAPNSGRYVWLSHAPPRLAVLEDMRLGTREGVRWHVLEGHRICASQSATASAGIGFSHYAYVMEHQVAFKEEFYGYEGGMAAWRRLQTLDPPIDIARELPWVARDKGRVAGSHPVWADRPERRTILSNLAIAPVPLQGGFVHTQAGSKRRPTVVLDGVIFQLHMFGGILRLWADLLPSLARELAGKGLVLHLVLRGEANAQRSVALTRQVPRLIQEGVLELSFAPLWDENRLDEGEATLQALCTRLGASAMVSTLYTRCPATSSVLLVHDMIPEAMGWDLRLPEWAAKHRVLASASAIVAVSESSASALQDFAQRRALRIPQPSVIPLAVGAAFQRTFIESSRRDSFWLIVGQRHGYKGSGILFGSLEMLRSLGAETMAVRIVGGPPLTHEEATVAARAGADVVHLANVDSDEALANLYAEARGLLYLSLQEGFGFPVAEAMAVGCPVVLLRSNRASLEVATEEVAFVIENPTDPRDVAETLLRVERASGSEMTARIFLLRSRHYLES</sequence>
<dbReference type="PANTHER" id="PTHR46401:SF2">
    <property type="entry name" value="GLYCOSYLTRANSFERASE WBBK-RELATED"/>
    <property type="match status" value="1"/>
</dbReference>
<name>A0A2R5GMD5_9STRA</name>
<evidence type="ECO:0000259" key="4">
    <source>
        <dbReference type="Pfam" id="PF00534"/>
    </source>
</evidence>
<dbReference type="GO" id="GO:0016757">
    <property type="term" value="F:glycosyltransferase activity"/>
    <property type="evidence" value="ECO:0007669"/>
    <property type="project" value="UniProtKB-KW"/>
</dbReference>
<keyword evidence="1" id="KW-0328">Glycosyltransferase</keyword>
<evidence type="ECO:0000313" key="6">
    <source>
        <dbReference type="Proteomes" id="UP000241890"/>
    </source>
</evidence>
<organism evidence="5 6">
    <name type="scientific">Hondaea fermentalgiana</name>
    <dbReference type="NCBI Taxonomy" id="2315210"/>
    <lineage>
        <taxon>Eukaryota</taxon>
        <taxon>Sar</taxon>
        <taxon>Stramenopiles</taxon>
        <taxon>Bigyra</taxon>
        <taxon>Labyrinthulomycetes</taxon>
        <taxon>Thraustochytrida</taxon>
        <taxon>Thraustochytriidae</taxon>
        <taxon>Hondaea</taxon>
    </lineage>
</organism>
<dbReference type="Pfam" id="PF00534">
    <property type="entry name" value="Glycos_transf_1"/>
    <property type="match status" value="1"/>
</dbReference>
<dbReference type="InterPro" id="IPR001296">
    <property type="entry name" value="Glyco_trans_1"/>
</dbReference>
<evidence type="ECO:0000313" key="5">
    <source>
        <dbReference type="EMBL" id="GBG30898.1"/>
    </source>
</evidence>
<dbReference type="SUPFAM" id="SSF53756">
    <property type="entry name" value="UDP-Glycosyltransferase/glycogen phosphorylase"/>
    <property type="match status" value="1"/>
</dbReference>
<feature type="signal peptide" evidence="3">
    <location>
        <begin position="1"/>
        <end position="26"/>
    </location>
</feature>
<evidence type="ECO:0000256" key="1">
    <source>
        <dbReference type="ARBA" id="ARBA00022676"/>
    </source>
</evidence>
<evidence type="ECO:0000256" key="2">
    <source>
        <dbReference type="ARBA" id="ARBA00022679"/>
    </source>
</evidence>
<keyword evidence="2 5" id="KW-0808">Transferase</keyword>
<evidence type="ECO:0000256" key="3">
    <source>
        <dbReference type="SAM" id="SignalP"/>
    </source>
</evidence>
<dbReference type="AlphaFoldDB" id="A0A2R5GMD5"/>
<dbReference type="OrthoDB" id="512920at2759"/>
<keyword evidence="6" id="KW-1185">Reference proteome</keyword>
<gene>
    <name evidence="5" type="ORF">FCC1311_071192</name>
</gene>
<proteinExistence type="predicted"/>
<keyword evidence="3" id="KW-0732">Signal</keyword>
<accession>A0A2R5GMD5</accession>
<dbReference type="Proteomes" id="UP000241890">
    <property type="component" value="Unassembled WGS sequence"/>
</dbReference>
<dbReference type="InParanoid" id="A0A2R5GMD5"/>
<protein>
    <submittedName>
        <fullName evidence="5">D-inositol-3-phosphate glycosyltransferase</fullName>
    </submittedName>
</protein>
<dbReference type="PANTHER" id="PTHR46401">
    <property type="entry name" value="GLYCOSYLTRANSFERASE WBBK-RELATED"/>
    <property type="match status" value="1"/>
</dbReference>
<dbReference type="Gene3D" id="3.40.50.2000">
    <property type="entry name" value="Glycogen Phosphorylase B"/>
    <property type="match status" value="2"/>
</dbReference>
<feature type="chain" id="PRO_5015324457" evidence="3">
    <location>
        <begin position="27"/>
        <end position="1186"/>
    </location>
</feature>
<reference evidence="5 6" key="1">
    <citation type="submission" date="2017-12" db="EMBL/GenBank/DDBJ databases">
        <title>Sequencing, de novo assembly and annotation of complete genome of a new Thraustochytrid species, strain FCC1311.</title>
        <authorList>
            <person name="Sedici K."/>
            <person name="Godart F."/>
            <person name="Aiese Cigliano R."/>
            <person name="Sanseverino W."/>
            <person name="Barakat M."/>
            <person name="Ortet P."/>
            <person name="Marechal E."/>
            <person name="Cagnac O."/>
            <person name="Amato A."/>
        </authorList>
    </citation>
    <scope>NUCLEOTIDE SEQUENCE [LARGE SCALE GENOMIC DNA]</scope>
</reference>
<dbReference type="EMBL" id="BEYU01000084">
    <property type="protein sequence ID" value="GBG30898.1"/>
    <property type="molecule type" value="Genomic_DNA"/>
</dbReference>
<feature type="domain" description="Glycosyl transferase family 1" evidence="4">
    <location>
        <begin position="1023"/>
        <end position="1166"/>
    </location>
</feature>